<name>A0A7G7Y623_9HEMI</name>
<dbReference type="SMART" id="SM00043">
    <property type="entry name" value="CY"/>
    <property type="match status" value="1"/>
</dbReference>
<sequence length="111" mass="12152">MSFLTVSVSALLVLTIAVFNSAEGRTCAGCFNEVDVNNKDLKKTLIMALTSANAGNYKILKIIKAEKQVVAGFRYKVEFEAEIPGEGKKVCHLQCVQLVKKPLMVENLSCQ</sequence>
<evidence type="ECO:0000313" key="3">
    <source>
        <dbReference type="EMBL" id="QNH89819.1"/>
    </source>
</evidence>
<dbReference type="GO" id="GO:0004869">
    <property type="term" value="F:cysteine-type endopeptidase inhibitor activity"/>
    <property type="evidence" value="ECO:0007669"/>
    <property type="project" value="InterPro"/>
</dbReference>
<dbReference type="CDD" id="cd00042">
    <property type="entry name" value="CY"/>
    <property type="match status" value="1"/>
</dbReference>
<dbReference type="Gene3D" id="3.10.450.10">
    <property type="match status" value="1"/>
</dbReference>
<evidence type="ECO:0000259" key="2">
    <source>
        <dbReference type="SMART" id="SM00043"/>
    </source>
</evidence>
<evidence type="ECO:0000256" key="1">
    <source>
        <dbReference type="SAM" id="SignalP"/>
    </source>
</evidence>
<proteinExistence type="evidence at transcript level"/>
<accession>A0A7G7Y623</accession>
<feature type="chain" id="PRO_5029007631" evidence="1">
    <location>
        <begin position="25"/>
        <end position="111"/>
    </location>
</feature>
<dbReference type="InterPro" id="IPR046350">
    <property type="entry name" value="Cystatin_sf"/>
</dbReference>
<dbReference type="Pfam" id="PF00031">
    <property type="entry name" value="Cystatin"/>
    <property type="match status" value="1"/>
</dbReference>
<feature type="signal peptide" evidence="1">
    <location>
        <begin position="1"/>
        <end position="24"/>
    </location>
</feature>
<dbReference type="SUPFAM" id="SSF54403">
    <property type="entry name" value="Cystatin/monellin"/>
    <property type="match status" value="1"/>
</dbReference>
<protein>
    <submittedName>
        <fullName evidence="3">Venom cystatin 1</fullName>
    </submittedName>
</protein>
<dbReference type="InterPro" id="IPR000010">
    <property type="entry name" value="Cystatin_dom"/>
</dbReference>
<dbReference type="AlphaFoldDB" id="A0A7G7Y623"/>
<reference evidence="3" key="1">
    <citation type="submission" date="2019-11" db="EMBL/GenBank/DDBJ databases">
        <title>Crouching tiger, hidden protein: Insecticidal cystatin and solitary CUB domain toxins from venom of the red tiger assassin bug (Havinthus rufovarius).</title>
        <authorList>
            <person name="Wait L.C."/>
            <person name="Walker A.A."/>
            <person name="King G.F."/>
        </authorList>
    </citation>
    <scope>NUCLEOTIDE SEQUENCE</scope>
    <source>
        <tissue evidence="3">Venom glands</tissue>
    </source>
</reference>
<keyword evidence="1" id="KW-0732">Signal</keyword>
<dbReference type="EMBL" id="MN686344">
    <property type="protein sequence ID" value="QNH89819.1"/>
    <property type="molecule type" value="mRNA"/>
</dbReference>
<organism evidence="3">
    <name type="scientific">Havinthus rufovarius</name>
    <dbReference type="NCBI Taxonomy" id="2764183"/>
    <lineage>
        <taxon>Eukaryota</taxon>
        <taxon>Metazoa</taxon>
        <taxon>Ecdysozoa</taxon>
        <taxon>Arthropoda</taxon>
        <taxon>Hexapoda</taxon>
        <taxon>Insecta</taxon>
        <taxon>Pterygota</taxon>
        <taxon>Neoptera</taxon>
        <taxon>Paraneoptera</taxon>
        <taxon>Hemiptera</taxon>
        <taxon>Heteroptera</taxon>
        <taxon>Panheteroptera</taxon>
        <taxon>Cimicomorpha</taxon>
        <taxon>Reduviidae</taxon>
        <taxon>Harpactorinae</taxon>
        <taxon>Harpactorini</taxon>
        <taxon>Havinthus</taxon>
    </lineage>
</organism>
<feature type="domain" description="Cystatin" evidence="2">
    <location>
        <begin position="26"/>
        <end position="111"/>
    </location>
</feature>